<protein>
    <submittedName>
        <fullName evidence="1">FAD-binding domain-containing protein</fullName>
    </submittedName>
</protein>
<organism evidence="1 2">
    <name type="scientific">Hypoxylon rubiginosum</name>
    <dbReference type="NCBI Taxonomy" id="110542"/>
    <lineage>
        <taxon>Eukaryota</taxon>
        <taxon>Fungi</taxon>
        <taxon>Dikarya</taxon>
        <taxon>Ascomycota</taxon>
        <taxon>Pezizomycotina</taxon>
        <taxon>Sordariomycetes</taxon>
        <taxon>Xylariomycetidae</taxon>
        <taxon>Xylariales</taxon>
        <taxon>Hypoxylaceae</taxon>
        <taxon>Hypoxylon</taxon>
    </lineage>
</organism>
<proteinExistence type="predicted"/>
<dbReference type="Proteomes" id="UP001497700">
    <property type="component" value="Unassembled WGS sequence"/>
</dbReference>
<comment type="caution">
    <text evidence="1">The sequence shown here is derived from an EMBL/GenBank/DDBJ whole genome shotgun (WGS) entry which is preliminary data.</text>
</comment>
<accession>A0ACB9Z3M8</accession>
<dbReference type="EMBL" id="MU393465">
    <property type="protein sequence ID" value="KAI4865907.1"/>
    <property type="molecule type" value="Genomic_DNA"/>
</dbReference>
<evidence type="ECO:0000313" key="2">
    <source>
        <dbReference type="Proteomes" id="UP001497700"/>
    </source>
</evidence>
<reference evidence="1 2" key="1">
    <citation type="journal article" date="2022" name="New Phytol.">
        <title>Ecological generalism drives hyperdiversity of secondary metabolite gene clusters in xylarialean endophytes.</title>
        <authorList>
            <person name="Franco M.E.E."/>
            <person name="Wisecaver J.H."/>
            <person name="Arnold A.E."/>
            <person name="Ju Y.M."/>
            <person name="Slot J.C."/>
            <person name="Ahrendt S."/>
            <person name="Moore L.P."/>
            <person name="Eastman K.E."/>
            <person name="Scott K."/>
            <person name="Konkel Z."/>
            <person name="Mondo S.J."/>
            <person name="Kuo A."/>
            <person name="Hayes R.D."/>
            <person name="Haridas S."/>
            <person name="Andreopoulos B."/>
            <person name="Riley R."/>
            <person name="LaButti K."/>
            <person name="Pangilinan J."/>
            <person name="Lipzen A."/>
            <person name="Amirebrahimi M."/>
            <person name="Yan J."/>
            <person name="Adam C."/>
            <person name="Keymanesh K."/>
            <person name="Ng V."/>
            <person name="Louie K."/>
            <person name="Northen T."/>
            <person name="Drula E."/>
            <person name="Henrissat B."/>
            <person name="Hsieh H.M."/>
            <person name="Youens-Clark K."/>
            <person name="Lutzoni F."/>
            <person name="Miadlikowska J."/>
            <person name="Eastwood D.C."/>
            <person name="Hamelin R.C."/>
            <person name="Grigoriev I.V."/>
            <person name="U'Ren J.M."/>
        </authorList>
    </citation>
    <scope>NUCLEOTIDE SEQUENCE [LARGE SCALE GENOMIC DNA]</scope>
    <source>
        <strain evidence="1 2">CBS 119005</strain>
    </source>
</reference>
<gene>
    <name evidence="1" type="ORF">F4820DRAFT_469255</name>
</gene>
<name>A0ACB9Z3M8_9PEZI</name>
<evidence type="ECO:0000313" key="1">
    <source>
        <dbReference type="EMBL" id="KAI4865907.1"/>
    </source>
</evidence>
<sequence length="479" mass="52623">MEDILSTEWKYLLKVGLQDRIVLPSTDAYAARIDSYFNNSAKLRPACILMPQTTDEVSIAIKALVNASQKFAIRSGGSNFWPSNNIDGGVTIDLGHMNGIEYDPKTETAKIGAGVLAGQIYERLAKYERAVGAAREASVGIAGLALTGGITFFTARYGFACDQVVSYEAVLADGSIVTAEAAGEYADLFRALKGGGNNFGIVTHFTMRAFPCSTIWGGGAMLPKEIFPQAAEAIVDFTKRVSDDPDTNLICMLCKLTPKPGTIVAALYANMAGVEKPPILEKWLAFPEIWKSYKKDTILGLLGTTEQEKNYYSNWFTLCFKNDASIMIKAAELHDALVEELQDHIEDGDFKTQCVFQPLPLSFIQRSVEAGGNVMGLEQHDSDGIIWGFHAMVRTPELELWALPRVRRVYEGVQEFAKSANSLLSWTTANYAHPTQNVLQNYGKENVEIIREVAAKYDPDGCFQYLCPGGFKISSVHDL</sequence>
<keyword evidence="2" id="KW-1185">Reference proteome</keyword>